<sequence>TSHPPSITPRERHSSEPPDIPESQVSYEACFLCGQDCGRDVRVAYARAGVGKARGAMYFPFINLLPCPPGAQGVRNGRVHCCPLCYSVLEEIWGAYRLSLSEDLITSVTSFLGRYHTALAMKGAGTAHSQIGASSSSVHIGSVSVCYLCGAELVAGGEFQLHVNPPGRCGEREPFFPFLTVHPPAPRAKPADATGLVSACALCYHDLHAQWAQHESQVSASSAAPAPGSSSSSLQPASSPWARQYSCEAFVCFFCRQERRRQGGLCAVTVARLPVFLYAPRGRRTLLVDDGRRLVIGSCVECKAMVLAGQSMQLEKERDQQGPGDIRTDSPSPTSQHKHKTSSLVVGVAEAEAESGANTSALSESPSTEPGVGHTPSLPDTLET</sequence>
<organism evidence="2 3">
    <name type="scientific">Umbra pygmaea</name>
    <name type="common">Eastern mudminnow</name>
    <dbReference type="NCBI Taxonomy" id="75934"/>
    <lineage>
        <taxon>Eukaryota</taxon>
        <taxon>Metazoa</taxon>
        <taxon>Chordata</taxon>
        <taxon>Craniata</taxon>
        <taxon>Vertebrata</taxon>
        <taxon>Euteleostomi</taxon>
        <taxon>Actinopterygii</taxon>
        <taxon>Neopterygii</taxon>
        <taxon>Teleostei</taxon>
        <taxon>Protacanthopterygii</taxon>
        <taxon>Esociformes</taxon>
        <taxon>Umbridae</taxon>
        <taxon>Umbra</taxon>
    </lineage>
</organism>
<evidence type="ECO:0000256" key="1">
    <source>
        <dbReference type="SAM" id="MobiDB-lite"/>
    </source>
</evidence>
<proteinExistence type="predicted"/>
<feature type="non-terminal residue" evidence="2">
    <location>
        <position position="1"/>
    </location>
</feature>
<dbReference type="PANTHER" id="PTHR40240:SF1">
    <property type="entry name" value="PLEXUS, ISOFORM A"/>
    <property type="match status" value="1"/>
</dbReference>
<name>A0ABD0Y1Y4_UMBPY</name>
<dbReference type="Proteomes" id="UP001557470">
    <property type="component" value="Unassembled WGS sequence"/>
</dbReference>
<comment type="caution">
    <text evidence="2">The sequence shown here is derived from an EMBL/GenBank/DDBJ whole genome shotgun (WGS) entry which is preliminary data.</text>
</comment>
<evidence type="ECO:0000313" key="2">
    <source>
        <dbReference type="EMBL" id="KAL1007341.1"/>
    </source>
</evidence>
<dbReference type="AlphaFoldDB" id="A0ABD0Y1Y4"/>
<keyword evidence="3" id="KW-1185">Reference proteome</keyword>
<protein>
    <recommendedName>
        <fullName evidence="4">Genetic suppressor element 1</fullName>
    </recommendedName>
</protein>
<dbReference type="PANTHER" id="PTHR40240">
    <property type="entry name" value="PLEXUS, ISOFORM A"/>
    <property type="match status" value="1"/>
</dbReference>
<feature type="non-terminal residue" evidence="2">
    <location>
        <position position="384"/>
    </location>
</feature>
<gene>
    <name evidence="2" type="ORF">UPYG_G00085250</name>
</gene>
<feature type="compositionally biased region" description="Polar residues" evidence="1">
    <location>
        <begin position="358"/>
        <end position="368"/>
    </location>
</feature>
<feature type="region of interest" description="Disordered" evidence="1">
    <location>
        <begin position="313"/>
        <end position="384"/>
    </location>
</feature>
<reference evidence="2 3" key="1">
    <citation type="submission" date="2024-06" db="EMBL/GenBank/DDBJ databases">
        <authorList>
            <person name="Pan Q."/>
            <person name="Wen M."/>
            <person name="Jouanno E."/>
            <person name="Zahm M."/>
            <person name="Klopp C."/>
            <person name="Cabau C."/>
            <person name="Louis A."/>
            <person name="Berthelot C."/>
            <person name="Parey E."/>
            <person name="Roest Crollius H."/>
            <person name="Montfort J."/>
            <person name="Robinson-Rechavi M."/>
            <person name="Bouchez O."/>
            <person name="Lampietro C."/>
            <person name="Lopez Roques C."/>
            <person name="Donnadieu C."/>
            <person name="Postlethwait J."/>
            <person name="Bobe J."/>
            <person name="Verreycken H."/>
            <person name="Guiguen Y."/>
        </authorList>
    </citation>
    <scope>NUCLEOTIDE SEQUENCE [LARGE SCALE GENOMIC DNA]</scope>
    <source>
        <strain evidence="2">Up_M1</strain>
        <tissue evidence="2">Testis</tissue>
    </source>
</reference>
<dbReference type="EMBL" id="JAGEUA010000002">
    <property type="protein sequence ID" value="KAL1007341.1"/>
    <property type="molecule type" value="Genomic_DNA"/>
</dbReference>
<evidence type="ECO:0008006" key="4">
    <source>
        <dbReference type="Google" id="ProtNLM"/>
    </source>
</evidence>
<feature type="compositionally biased region" description="Low complexity" evidence="1">
    <location>
        <begin position="342"/>
        <end position="357"/>
    </location>
</feature>
<evidence type="ECO:0000313" key="3">
    <source>
        <dbReference type="Proteomes" id="UP001557470"/>
    </source>
</evidence>
<feature type="region of interest" description="Disordered" evidence="1">
    <location>
        <begin position="1"/>
        <end position="20"/>
    </location>
</feature>
<accession>A0ABD0Y1Y4</accession>